<organism evidence="1 2">
    <name type="scientific">Seiridium unicorne</name>
    <dbReference type="NCBI Taxonomy" id="138068"/>
    <lineage>
        <taxon>Eukaryota</taxon>
        <taxon>Fungi</taxon>
        <taxon>Dikarya</taxon>
        <taxon>Ascomycota</taxon>
        <taxon>Pezizomycotina</taxon>
        <taxon>Sordariomycetes</taxon>
        <taxon>Xylariomycetidae</taxon>
        <taxon>Amphisphaeriales</taxon>
        <taxon>Sporocadaceae</taxon>
        <taxon>Seiridium</taxon>
    </lineage>
</organism>
<name>A0ABR2UVI8_9PEZI</name>
<evidence type="ECO:0000313" key="1">
    <source>
        <dbReference type="EMBL" id="KAK9418699.1"/>
    </source>
</evidence>
<reference evidence="1 2" key="1">
    <citation type="journal article" date="2024" name="J. Plant Pathol.">
        <title>Sequence and assembly of the genome of Seiridium unicorne, isolate CBS 538.82, causal agent of cypress canker disease.</title>
        <authorList>
            <person name="Scali E."/>
            <person name="Rocca G.D."/>
            <person name="Danti R."/>
            <person name="Garbelotto M."/>
            <person name="Barberini S."/>
            <person name="Baroncelli R."/>
            <person name="Emiliani G."/>
        </authorList>
    </citation>
    <scope>NUCLEOTIDE SEQUENCE [LARGE SCALE GENOMIC DNA]</scope>
    <source>
        <strain evidence="1 2">BM-138-508</strain>
    </source>
</reference>
<comment type="caution">
    <text evidence="1">The sequence shown here is derived from an EMBL/GenBank/DDBJ whole genome shotgun (WGS) entry which is preliminary data.</text>
</comment>
<dbReference type="Proteomes" id="UP001408356">
    <property type="component" value="Unassembled WGS sequence"/>
</dbReference>
<accession>A0ABR2UVI8</accession>
<evidence type="ECO:0000313" key="2">
    <source>
        <dbReference type="Proteomes" id="UP001408356"/>
    </source>
</evidence>
<keyword evidence="2" id="KW-1185">Reference proteome</keyword>
<sequence>MPPEVGYLARASDQFDVVFDGETIRMPRDHPELVRVLEHLHYDKYMCFKMRWYVARHLRVYHEPIQAQCSMPYEAKIRKDHTSAPKYDGQHSSRDTLIRLKNKPFNRLDFEATRASHSFIRDEPNWEKTRLTQMLQMAYEEHGWDQVVDEDSVDDVLRKAGADLSLFDNAERMDDTMKFKFFAEEFGKMQKEGRSQSEDRSQIDRA</sequence>
<protein>
    <submittedName>
        <fullName evidence="1">Uncharacterized protein</fullName>
    </submittedName>
</protein>
<proteinExistence type="predicted"/>
<dbReference type="EMBL" id="JARVKF010000353">
    <property type="protein sequence ID" value="KAK9418699.1"/>
    <property type="molecule type" value="Genomic_DNA"/>
</dbReference>
<gene>
    <name evidence="1" type="ORF">SUNI508_07719</name>
</gene>